<evidence type="ECO:0000313" key="3">
    <source>
        <dbReference type="Proteomes" id="UP000054007"/>
    </source>
</evidence>
<protein>
    <submittedName>
        <fullName evidence="2">Carbohydrate-binding module family 13 protein</fullName>
    </submittedName>
</protein>
<proteinExistence type="predicted"/>
<evidence type="ECO:0000259" key="1">
    <source>
        <dbReference type="Pfam" id="PF14200"/>
    </source>
</evidence>
<gene>
    <name evidence="2" type="ORF">CYLTODRAFT_422358</name>
</gene>
<organism evidence="2 3">
    <name type="scientific">Cylindrobasidium torrendii FP15055 ss-10</name>
    <dbReference type="NCBI Taxonomy" id="1314674"/>
    <lineage>
        <taxon>Eukaryota</taxon>
        <taxon>Fungi</taxon>
        <taxon>Dikarya</taxon>
        <taxon>Basidiomycota</taxon>
        <taxon>Agaricomycotina</taxon>
        <taxon>Agaricomycetes</taxon>
        <taxon>Agaricomycetidae</taxon>
        <taxon>Agaricales</taxon>
        <taxon>Marasmiineae</taxon>
        <taxon>Physalacriaceae</taxon>
        <taxon>Cylindrobasidium</taxon>
    </lineage>
</organism>
<sequence>MSFTSPSNGTFVISNAKSGTALDLKQDGIIIGYKKHGGENQQWEVQQTGSGKWTFRNKRGGKYLAIEGGQAGDNKQIIGQDQPYEWFMNVDQHIASKGFRIYADPCFNLDLDNGSDQDGTRVSVWGQWTEQQGTAPHQSWQFTQA</sequence>
<dbReference type="AlphaFoldDB" id="A0A0D7BAR2"/>
<keyword evidence="3" id="KW-1185">Reference proteome</keyword>
<accession>A0A0D7BAR2</accession>
<dbReference type="Pfam" id="PF14200">
    <property type="entry name" value="RicinB_lectin_2"/>
    <property type="match status" value="1"/>
</dbReference>
<dbReference type="InterPro" id="IPR000772">
    <property type="entry name" value="Ricin_B_lectin"/>
</dbReference>
<dbReference type="SUPFAM" id="SSF50370">
    <property type="entry name" value="Ricin B-like lectins"/>
    <property type="match status" value="1"/>
</dbReference>
<dbReference type="CDD" id="cd23422">
    <property type="entry name" value="beta-trefoil_Ricin_MPL_CNL"/>
    <property type="match status" value="1"/>
</dbReference>
<feature type="domain" description="Ricin B lectin" evidence="1">
    <location>
        <begin position="6"/>
        <end position="78"/>
    </location>
</feature>
<reference evidence="2 3" key="1">
    <citation type="journal article" date="2015" name="Fungal Genet. Biol.">
        <title>Evolution of novel wood decay mechanisms in Agaricales revealed by the genome sequences of Fistulina hepatica and Cylindrobasidium torrendii.</title>
        <authorList>
            <person name="Floudas D."/>
            <person name="Held B.W."/>
            <person name="Riley R."/>
            <person name="Nagy L.G."/>
            <person name="Koehler G."/>
            <person name="Ransdell A.S."/>
            <person name="Younus H."/>
            <person name="Chow J."/>
            <person name="Chiniquy J."/>
            <person name="Lipzen A."/>
            <person name="Tritt A."/>
            <person name="Sun H."/>
            <person name="Haridas S."/>
            <person name="LaButti K."/>
            <person name="Ohm R.A."/>
            <person name="Kues U."/>
            <person name="Blanchette R.A."/>
            <person name="Grigoriev I.V."/>
            <person name="Minto R.E."/>
            <person name="Hibbett D.S."/>
        </authorList>
    </citation>
    <scope>NUCLEOTIDE SEQUENCE [LARGE SCALE GENOMIC DNA]</scope>
    <source>
        <strain evidence="2 3">FP15055 ss-10</strain>
    </source>
</reference>
<name>A0A0D7BAR2_9AGAR</name>
<dbReference type="Proteomes" id="UP000054007">
    <property type="component" value="Unassembled WGS sequence"/>
</dbReference>
<dbReference type="OrthoDB" id="2131701at2759"/>
<dbReference type="InterPro" id="IPR035992">
    <property type="entry name" value="Ricin_B-like_lectins"/>
</dbReference>
<dbReference type="Gene3D" id="2.80.10.50">
    <property type="match status" value="1"/>
</dbReference>
<dbReference type="STRING" id="1314674.A0A0D7BAR2"/>
<dbReference type="EMBL" id="KN880521">
    <property type="protein sequence ID" value="KIY67643.1"/>
    <property type="molecule type" value="Genomic_DNA"/>
</dbReference>
<evidence type="ECO:0000313" key="2">
    <source>
        <dbReference type="EMBL" id="KIY67643.1"/>
    </source>
</evidence>